<dbReference type="Proteomes" id="UP001596391">
    <property type="component" value="Unassembled WGS sequence"/>
</dbReference>
<organism evidence="1 2">
    <name type="scientific">Granulicella cerasi</name>
    <dbReference type="NCBI Taxonomy" id="741063"/>
    <lineage>
        <taxon>Bacteria</taxon>
        <taxon>Pseudomonadati</taxon>
        <taxon>Acidobacteriota</taxon>
        <taxon>Terriglobia</taxon>
        <taxon>Terriglobales</taxon>
        <taxon>Acidobacteriaceae</taxon>
        <taxon>Granulicella</taxon>
    </lineage>
</organism>
<proteinExistence type="predicted"/>
<accession>A0ABW1ZBR5</accession>
<evidence type="ECO:0000313" key="2">
    <source>
        <dbReference type="Proteomes" id="UP001596391"/>
    </source>
</evidence>
<evidence type="ECO:0000313" key="1">
    <source>
        <dbReference type="EMBL" id="MFC6646539.1"/>
    </source>
</evidence>
<sequence length="54" mass="5927">MQSSRGPVPVLLRVETTDSMTPVEQMRPRLDAALTAFLGQAKLGDTAMPYGHRQ</sequence>
<dbReference type="EMBL" id="JBHSWI010000001">
    <property type="protein sequence ID" value="MFC6646539.1"/>
    <property type="molecule type" value="Genomic_DNA"/>
</dbReference>
<gene>
    <name evidence="1" type="ORF">ACFQBQ_13265</name>
</gene>
<reference evidence="2" key="1">
    <citation type="journal article" date="2019" name="Int. J. Syst. Evol. Microbiol.">
        <title>The Global Catalogue of Microorganisms (GCM) 10K type strain sequencing project: providing services to taxonomists for standard genome sequencing and annotation.</title>
        <authorList>
            <consortium name="The Broad Institute Genomics Platform"/>
            <consortium name="The Broad Institute Genome Sequencing Center for Infectious Disease"/>
            <person name="Wu L."/>
            <person name="Ma J."/>
        </authorList>
    </citation>
    <scope>NUCLEOTIDE SEQUENCE [LARGE SCALE GENOMIC DNA]</scope>
    <source>
        <strain evidence="2">CGMCC 1.16026</strain>
    </source>
</reference>
<name>A0ABW1ZBR5_9BACT</name>
<comment type="caution">
    <text evidence="1">The sequence shown here is derived from an EMBL/GenBank/DDBJ whole genome shotgun (WGS) entry which is preliminary data.</text>
</comment>
<protein>
    <submittedName>
        <fullName evidence="1">Uncharacterized protein</fullName>
    </submittedName>
</protein>
<keyword evidence="2" id="KW-1185">Reference proteome</keyword>
<dbReference type="RefSeq" id="WP_390235530.1">
    <property type="nucleotide sequence ID" value="NZ_JBHSWI010000001.1"/>
</dbReference>